<dbReference type="GO" id="GO:0009361">
    <property type="term" value="C:succinate-CoA ligase complex (ADP-forming)"/>
    <property type="evidence" value="ECO:0007669"/>
    <property type="project" value="TreeGrafter"/>
</dbReference>
<dbReference type="AlphaFoldDB" id="A0A1G2HV68"/>
<dbReference type="GO" id="GO:0004776">
    <property type="term" value="F:succinate-CoA ligase (GDP-forming) activity"/>
    <property type="evidence" value="ECO:0007669"/>
    <property type="project" value="TreeGrafter"/>
</dbReference>
<dbReference type="PRINTS" id="PR01798">
    <property type="entry name" value="SCOASYNTHASE"/>
</dbReference>
<dbReference type="EMBL" id="MHOP01000005">
    <property type="protein sequence ID" value="OGZ66446.1"/>
    <property type="molecule type" value="Genomic_DNA"/>
</dbReference>
<evidence type="ECO:0000256" key="3">
    <source>
        <dbReference type="PIRSR" id="PIRSR001553-1"/>
    </source>
</evidence>
<name>A0A1G2HV68_9BACT</name>
<evidence type="ECO:0000313" key="6">
    <source>
        <dbReference type="Proteomes" id="UP000178774"/>
    </source>
</evidence>
<dbReference type="Proteomes" id="UP000178774">
    <property type="component" value="Unassembled WGS sequence"/>
</dbReference>
<evidence type="ECO:0000259" key="4">
    <source>
        <dbReference type="SMART" id="SM00881"/>
    </source>
</evidence>
<sequence length="301" mass="31290">MSTLIHRNTKVLVQGMTGKEGQKAAESMLASGVIVSAGVTPGKGGQQVLGKPIFNTVKEALAFDPDINTSVLYVPPLAVLGAAQEAMQAGISTLVIVTENVPVKDSALMFEMSKKLGCTILGPSSIGVLDTCLGKLGSIGNVTEGSMYTRGSVGVVSKSGGMCAETALALSQAGLGQSSIIGIGGDTIACSNMTDMLALLENDPDTNAVVMLGEIGGFYENQVADMVREKKFTKPLVAFISGQFAEKTGRNVALGHAGAIISTANSTARAKKRILRRAGVTVADYHHQIPDLIKNLLRNQK</sequence>
<dbReference type="SUPFAM" id="SSF51735">
    <property type="entry name" value="NAD(P)-binding Rossmann-fold domains"/>
    <property type="match status" value="1"/>
</dbReference>
<protein>
    <recommendedName>
        <fullName evidence="4">CoA-binding domain-containing protein</fullName>
    </recommendedName>
</protein>
<dbReference type="InterPro" id="IPR005811">
    <property type="entry name" value="SUCC_ACL_C"/>
</dbReference>
<dbReference type="SUPFAM" id="SSF52210">
    <property type="entry name" value="Succinyl-CoA synthetase domains"/>
    <property type="match status" value="1"/>
</dbReference>
<dbReference type="GO" id="GO:0006099">
    <property type="term" value="P:tricarboxylic acid cycle"/>
    <property type="evidence" value="ECO:0007669"/>
    <property type="project" value="TreeGrafter"/>
</dbReference>
<feature type="active site" description="Tele-phosphohistidine intermediate" evidence="3">
    <location>
        <position position="256"/>
    </location>
</feature>
<feature type="domain" description="CoA-binding" evidence="4">
    <location>
        <begin position="4"/>
        <end position="101"/>
    </location>
</feature>
<dbReference type="PANTHER" id="PTHR11117:SF2">
    <property type="entry name" value="SUCCINATE--COA LIGASE [ADP_GDP-FORMING] SUBUNIT ALPHA, MITOCHONDRIAL"/>
    <property type="match status" value="1"/>
</dbReference>
<gene>
    <name evidence="5" type="ORF">A2822_01705</name>
</gene>
<evidence type="ECO:0000256" key="2">
    <source>
        <dbReference type="ARBA" id="ARBA00022741"/>
    </source>
</evidence>
<dbReference type="Gene3D" id="3.40.50.261">
    <property type="entry name" value="Succinyl-CoA synthetase domains"/>
    <property type="match status" value="1"/>
</dbReference>
<dbReference type="InterPro" id="IPR036291">
    <property type="entry name" value="NAD(P)-bd_dom_sf"/>
</dbReference>
<keyword evidence="1" id="KW-0436">Ligase</keyword>
<dbReference type="InterPro" id="IPR016102">
    <property type="entry name" value="Succinyl-CoA_synth-like"/>
</dbReference>
<organism evidence="5 6">
    <name type="scientific">Candidatus Staskawiczbacteria bacterium RIFCSPHIGHO2_01_FULL_41_41</name>
    <dbReference type="NCBI Taxonomy" id="1802203"/>
    <lineage>
        <taxon>Bacteria</taxon>
        <taxon>Candidatus Staskawicziibacteriota</taxon>
    </lineage>
</organism>
<dbReference type="PANTHER" id="PTHR11117">
    <property type="entry name" value="SUCCINYL-COA LIGASE SUBUNIT ALPHA"/>
    <property type="match status" value="1"/>
</dbReference>
<dbReference type="SMART" id="SM00881">
    <property type="entry name" value="CoA_binding"/>
    <property type="match status" value="1"/>
</dbReference>
<comment type="caution">
    <text evidence="5">The sequence shown here is derived from an EMBL/GenBank/DDBJ whole genome shotgun (WGS) entry which is preliminary data.</text>
</comment>
<dbReference type="Pfam" id="PF02629">
    <property type="entry name" value="CoA_binding"/>
    <property type="match status" value="1"/>
</dbReference>
<evidence type="ECO:0000256" key="1">
    <source>
        <dbReference type="ARBA" id="ARBA00022598"/>
    </source>
</evidence>
<accession>A0A1G2HV68</accession>
<reference evidence="5 6" key="1">
    <citation type="journal article" date="2016" name="Nat. Commun.">
        <title>Thousands of microbial genomes shed light on interconnected biogeochemical processes in an aquifer system.</title>
        <authorList>
            <person name="Anantharaman K."/>
            <person name="Brown C.T."/>
            <person name="Hug L.A."/>
            <person name="Sharon I."/>
            <person name="Castelle C.J."/>
            <person name="Probst A.J."/>
            <person name="Thomas B.C."/>
            <person name="Singh A."/>
            <person name="Wilkins M.J."/>
            <person name="Karaoz U."/>
            <person name="Brodie E.L."/>
            <person name="Williams K.H."/>
            <person name="Hubbard S.S."/>
            <person name="Banfield J.F."/>
        </authorList>
    </citation>
    <scope>NUCLEOTIDE SEQUENCE [LARGE SCALE GENOMIC DNA]</scope>
</reference>
<dbReference type="Gene3D" id="3.40.50.720">
    <property type="entry name" value="NAD(P)-binding Rossmann-like Domain"/>
    <property type="match status" value="1"/>
</dbReference>
<dbReference type="GO" id="GO:0004775">
    <property type="term" value="F:succinate-CoA ligase (ADP-forming) activity"/>
    <property type="evidence" value="ECO:0007669"/>
    <property type="project" value="TreeGrafter"/>
</dbReference>
<proteinExistence type="predicted"/>
<dbReference type="GO" id="GO:0000166">
    <property type="term" value="F:nucleotide binding"/>
    <property type="evidence" value="ECO:0007669"/>
    <property type="project" value="UniProtKB-KW"/>
</dbReference>
<dbReference type="PIRSF" id="PIRSF001553">
    <property type="entry name" value="SucCS_alpha"/>
    <property type="match status" value="1"/>
</dbReference>
<evidence type="ECO:0000313" key="5">
    <source>
        <dbReference type="EMBL" id="OGZ66446.1"/>
    </source>
</evidence>
<keyword evidence="2" id="KW-0547">Nucleotide-binding</keyword>
<dbReference type="Pfam" id="PF00549">
    <property type="entry name" value="Ligase_CoA"/>
    <property type="match status" value="1"/>
</dbReference>
<dbReference type="InterPro" id="IPR005810">
    <property type="entry name" value="CoA_lig_alpha"/>
</dbReference>
<dbReference type="InterPro" id="IPR003781">
    <property type="entry name" value="CoA-bd"/>
</dbReference>